<feature type="compositionally biased region" description="Polar residues" evidence="1">
    <location>
        <begin position="967"/>
        <end position="996"/>
    </location>
</feature>
<feature type="region of interest" description="Disordered" evidence="1">
    <location>
        <begin position="1201"/>
        <end position="1240"/>
    </location>
</feature>
<feature type="compositionally biased region" description="Low complexity" evidence="1">
    <location>
        <begin position="1209"/>
        <end position="1220"/>
    </location>
</feature>
<sequence length="1291" mass="138317">MNASVNAAAQPAGQTSPDRNRSTSGVSLSICLHRYLRWLRQLHGTIDAISDDAYTLDRLLCQGVLPLRQRTSVTPTAAEAQLRAAVCKLLIGDIAAQSARPEGRIWKTSTNTRSGYSAATFSSAVFPPLIGHTESPSCPCRAYFEQRQREEESRRLSLSQRSSQDKDSDTESHTGHAATISSSSGNDNENKESAVHLSAVMSNFAAKLKHASCDADNMRISSGLASTLLAHTVTLGCIGSNSSSRGDVTASERKARLVSRQSDAPSQTVPLLPVAVATPSPASSAELGSDAPQANSNGDTQCCQRDGHEGNKSSASSIFRPLPIPVDTATQAHRTLHPMLAHIKPEDVRRCSLCSAQVLLESVWHTLYQMNLLTLLSAAPSMAAPLPLPPPDILRIRPVEALLLLYQCAQRCFVSGIIMATSVGVPASSIRGGPFSSQGDVSVQPLSALDVLRGGYGGGPAATTGLSEQQQRHATEEGVLAGLAGGLLCVVDSVISTAVPHLWPHATIDAPAKQAVEDIMGDALRLRFELFHTIFVILTSQKGSHAAPAQLATVCGELLSCVRRLPFWHQKDLVSPESSLRSFSLAQRSDGATHFSEGDGQGMISNKESVGEATDAVTAEKVRSSTSVDTNPFGAAHEALIQAFALLDVPHTTASGTGDAIDGKEMAVLKDDMSVLCCVAALLVSFGRLVHTCDTLASESDDRLLSASEPALPSLSSRLSSSSLLSLHHHSLLLDCHVYPCLQRLQNSIRGDCSVQARHLIALWWLLRAETVRQWVWMETRGLSHLQGCRTFNKEAELHILGVTITLYEDLEREVHPAQEQPHQHWSQWLQDASRAAVRASDVANEFLGLTLIQTWSSASSPLVKKSLSSVASSASMPPPLRWQLPVPSASFLSLQTPVAFLSLPWIRLWLLLCPPLFRISPADVVALRQNVQRQPRHNEEGSPTAFAVTGKTKKGAAVATDKRKLSQVQQASPRNTHQVGTCAQSKAIQRTTGTPTVLGVSDPSIGSRNRTESVTGATTAPSDNQNKRAKLERRLQLSKAPVCFWIRWFLLFTPSSPVKPESNDSDASRKSSSTLLLSALEYVATDLHGPMTACIEGSPNRATPPTELICLLQQAFPLYTPANLLTALRAQTQLFLARGADLQQGVATEPQAVAEPLAMHETFEGVTFAPHSFAAALAALQAVVKHSWVEAPACIPSHEHDVSRAEISESPSEADPPSSKSKRLVPSPPSVMNRGRTIDSAVPVDAVTQTAGRSGTRRSPLVATRVLSRRVVGTGAKSSATGTEKGEGNW</sequence>
<feature type="compositionally biased region" description="Polar residues" evidence="1">
    <location>
        <begin position="1005"/>
        <end position="1025"/>
    </location>
</feature>
<comment type="caution">
    <text evidence="2">The sequence shown here is derived from an EMBL/GenBank/DDBJ whole genome shotgun (WGS) entry which is preliminary data.</text>
</comment>
<evidence type="ECO:0000256" key="1">
    <source>
        <dbReference type="SAM" id="MobiDB-lite"/>
    </source>
</evidence>
<organism evidence="2 3">
    <name type="scientific">Leishmania tarentolae</name>
    <name type="common">Sauroleishmania tarentolae</name>
    <dbReference type="NCBI Taxonomy" id="5689"/>
    <lineage>
        <taxon>Eukaryota</taxon>
        <taxon>Discoba</taxon>
        <taxon>Euglenozoa</taxon>
        <taxon>Kinetoplastea</taxon>
        <taxon>Metakinetoplastina</taxon>
        <taxon>Trypanosomatida</taxon>
        <taxon>Trypanosomatidae</taxon>
        <taxon>Leishmaniinae</taxon>
        <taxon>Leishmania</taxon>
        <taxon>lizard Leishmania</taxon>
    </lineage>
</organism>
<feature type="region of interest" description="Disordered" evidence="1">
    <location>
        <begin position="933"/>
        <end position="1029"/>
    </location>
</feature>
<reference evidence="2" key="1">
    <citation type="submission" date="2019-11" db="EMBL/GenBank/DDBJ databases">
        <title>Leishmania tarentolae CDS.</title>
        <authorList>
            <person name="Goto Y."/>
            <person name="Yamagishi J."/>
        </authorList>
    </citation>
    <scope>NUCLEOTIDE SEQUENCE [LARGE SCALE GENOMIC DNA]</scope>
    <source>
        <strain evidence="2">Parrot Tar II</strain>
    </source>
</reference>
<gene>
    <name evidence="2" type="ORF">LtaPh_3510500</name>
</gene>
<accession>A0A640KTJ8</accession>
<dbReference type="Proteomes" id="UP000419144">
    <property type="component" value="Unassembled WGS sequence"/>
</dbReference>
<protein>
    <submittedName>
        <fullName evidence="2">Uncharacterized protein</fullName>
    </submittedName>
</protein>
<proteinExistence type="predicted"/>
<name>A0A640KTJ8_LEITA</name>
<feature type="compositionally biased region" description="Basic and acidic residues" evidence="1">
    <location>
        <begin position="163"/>
        <end position="174"/>
    </location>
</feature>
<feature type="region of interest" description="Disordered" evidence="1">
    <location>
        <begin position="151"/>
        <end position="192"/>
    </location>
</feature>
<dbReference type="OrthoDB" id="273710at2759"/>
<feature type="region of interest" description="Disordered" evidence="1">
    <location>
        <begin position="1272"/>
        <end position="1291"/>
    </location>
</feature>
<feature type="compositionally biased region" description="Polar residues" evidence="1">
    <location>
        <begin position="292"/>
        <end position="303"/>
    </location>
</feature>
<evidence type="ECO:0000313" key="3">
    <source>
        <dbReference type="Proteomes" id="UP000419144"/>
    </source>
</evidence>
<dbReference type="VEuPathDB" id="TriTrypDB:LtaPh_3510500"/>
<feature type="region of interest" description="Disordered" evidence="1">
    <location>
        <begin position="279"/>
        <end position="317"/>
    </location>
</feature>
<keyword evidence="3" id="KW-1185">Reference proteome</keyword>
<dbReference type="EMBL" id="BLBS01000056">
    <property type="protein sequence ID" value="GET92601.1"/>
    <property type="molecule type" value="Genomic_DNA"/>
</dbReference>
<evidence type="ECO:0000313" key="2">
    <source>
        <dbReference type="EMBL" id="GET92601.1"/>
    </source>
</evidence>
<feature type="region of interest" description="Disordered" evidence="1">
    <location>
        <begin position="1"/>
        <end position="24"/>
    </location>
</feature>